<evidence type="ECO:0000256" key="2">
    <source>
        <dbReference type="ARBA" id="ARBA00022741"/>
    </source>
</evidence>
<dbReference type="GO" id="GO:0005524">
    <property type="term" value="F:ATP binding"/>
    <property type="evidence" value="ECO:0007669"/>
    <property type="project" value="UniProtKB-KW"/>
</dbReference>
<keyword evidence="2" id="KW-0547">Nucleotide-binding</keyword>
<gene>
    <name evidence="6" type="ORF">EDD52_1458</name>
</gene>
<comment type="caution">
    <text evidence="6">The sequence shown here is derived from an EMBL/GenBank/DDBJ whole genome shotgun (WGS) entry which is preliminary data.</text>
</comment>
<dbReference type="GO" id="GO:0020037">
    <property type="term" value="F:heme binding"/>
    <property type="evidence" value="ECO:0007669"/>
    <property type="project" value="InterPro"/>
</dbReference>
<dbReference type="Proteomes" id="UP000295696">
    <property type="component" value="Unassembled WGS sequence"/>
</dbReference>
<dbReference type="SMART" id="SM00220">
    <property type="entry name" value="S_TKc"/>
    <property type="match status" value="1"/>
</dbReference>
<dbReference type="OrthoDB" id="2290206at2"/>
<keyword evidence="3 6" id="KW-0418">Kinase</keyword>
<dbReference type="Gene3D" id="3.40.50.10140">
    <property type="entry name" value="Toll/interleukin-1 receptor homology (TIR) domain"/>
    <property type="match status" value="1"/>
</dbReference>
<dbReference type="SUPFAM" id="SSF56112">
    <property type="entry name" value="Protein kinase-like (PK-like)"/>
    <property type="match status" value="1"/>
</dbReference>
<evidence type="ECO:0000256" key="1">
    <source>
        <dbReference type="ARBA" id="ARBA00022679"/>
    </source>
</evidence>
<accession>A0A4R3IP21</accession>
<keyword evidence="6" id="KW-0723">Serine/threonine-protein kinase</keyword>
<evidence type="ECO:0000313" key="6">
    <source>
        <dbReference type="EMBL" id="TCS50621.1"/>
    </source>
</evidence>
<sequence>MRKKIFISYSRRDEEIAREIHEQLTADGVPEELIFFDRARTGIQQGEEWLRRIQDEAQSTRVVLFLLSKSFRNSEFIMRDELPLLLRQKEFDPGVKIFWAKLSAVKVPRMLQRFQGYGIERPVGEIADPQERGEAILKVTESVKRAQGSAVDLWDQFETRVELILRREFSLRLGQKLADGANSTVYLAFGEGVQKVAKAEPAPVRHNSEQITDEELDTYLDRCRDLSHPAFIGFDGGRISDDVQVLVSEFVEDAQPLASSLEIGCDTCGGLGIDRVRFTIGTLANALAEYHDAGLCYGTIRPSDLLVPKVDSNEWWVRLPAFRMSLLSFMKRRHQSGFRISDEVMTYLAPEQHRALRPTPKSDQYSLALLGIELLQGRPPVVVNSLDDLLMKERFFADPEGFADGEGCIWQERSPELRQHLLRMLQRDPKRRFPSLRKVADAFNVIDDLTEDNRRVAKESFRRLSARLDADVIAPFFRTFVHRRSRLRQMFDDADGFDEADYARKLRQAILFLLNFRASDAVAEPTTLYYVRKRHRSLDLRKTDFDHFETCLLNAV</sequence>
<reference evidence="6 7" key="1">
    <citation type="submission" date="2019-03" db="EMBL/GenBank/DDBJ databases">
        <title>Genomic Encyclopedia of Type Strains, Phase IV (KMG-IV): sequencing the most valuable type-strain genomes for metagenomic binning, comparative biology and taxonomic classification.</title>
        <authorList>
            <person name="Goeker M."/>
        </authorList>
    </citation>
    <scope>NUCLEOTIDE SEQUENCE [LARGE SCALE GENOMIC DNA]</scope>
    <source>
        <strain evidence="6 7">DSM 104836</strain>
    </source>
</reference>
<evidence type="ECO:0000256" key="3">
    <source>
        <dbReference type="ARBA" id="ARBA00022777"/>
    </source>
</evidence>
<feature type="domain" description="Protein kinase" evidence="5">
    <location>
        <begin position="171"/>
        <end position="444"/>
    </location>
</feature>
<organism evidence="6 7">
    <name type="scientific">Primorskyibacter sedentarius</name>
    <dbReference type="NCBI Taxonomy" id="745311"/>
    <lineage>
        <taxon>Bacteria</taxon>
        <taxon>Pseudomonadati</taxon>
        <taxon>Pseudomonadota</taxon>
        <taxon>Alphaproteobacteria</taxon>
        <taxon>Rhodobacterales</taxon>
        <taxon>Roseobacteraceae</taxon>
        <taxon>Primorskyibacter</taxon>
    </lineage>
</organism>
<evidence type="ECO:0000313" key="7">
    <source>
        <dbReference type="Proteomes" id="UP000295696"/>
    </source>
</evidence>
<dbReference type="RefSeq" id="WP_132248933.1">
    <property type="nucleotide sequence ID" value="NZ_SLZU01000045.1"/>
</dbReference>
<protein>
    <submittedName>
        <fullName evidence="6">Serine/threonine protein kinase</fullName>
    </submittedName>
</protein>
<dbReference type="Pfam" id="PF00069">
    <property type="entry name" value="Pkinase"/>
    <property type="match status" value="1"/>
</dbReference>
<dbReference type="AlphaFoldDB" id="A0A4R3IP21"/>
<dbReference type="PROSITE" id="PS50011">
    <property type="entry name" value="PROTEIN_KINASE_DOM"/>
    <property type="match status" value="1"/>
</dbReference>
<dbReference type="PANTHER" id="PTHR43289:SF6">
    <property type="entry name" value="SERINE_THREONINE-PROTEIN KINASE NEKL-3"/>
    <property type="match status" value="1"/>
</dbReference>
<dbReference type="GO" id="GO:0019825">
    <property type="term" value="F:oxygen binding"/>
    <property type="evidence" value="ECO:0007669"/>
    <property type="project" value="InterPro"/>
</dbReference>
<keyword evidence="7" id="KW-1185">Reference proteome</keyword>
<dbReference type="EMBL" id="SLZU01000045">
    <property type="protein sequence ID" value="TCS50621.1"/>
    <property type="molecule type" value="Genomic_DNA"/>
</dbReference>
<dbReference type="InterPro" id="IPR035897">
    <property type="entry name" value="Toll_tir_struct_dom_sf"/>
</dbReference>
<dbReference type="InterPro" id="IPR012292">
    <property type="entry name" value="Globin/Proto"/>
</dbReference>
<name>A0A4R3IP21_9RHOB</name>
<dbReference type="Pfam" id="PF13676">
    <property type="entry name" value="TIR_2"/>
    <property type="match status" value="1"/>
</dbReference>
<dbReference type="GO" id="GO:0004674">
    <property type="term" value="F:protein serine/threonine kinase activity"/>
    <property type="evidence" value="ECO:0007669"/>
    <property type="project" value="UniProtKB-KW"/>
</dbReference>
<proteinExistence type="predicted"/>
<dbReference type="Gene3D" id="1.10.510.10">
    <property type="entry name" value="Transferase(Phosphotransferase) domain 1"/>
    <property type="match status" value="1"/>
</dbReference>
<dbReference type="Gene3D" id="1.10.490.10">
    <property type="entry name" value="Globins"/>
    <property type="match status" value="1"/>
</dbReference>
<dbReference type="InterPro" id="IPR000157">
    <property type="entry name" value="TIR_dom"/>
</dbReference>
<dbReference type="InterPro" id="IPR011009">
    <property type="entry name" value="Kinase-like_dom_sf"/>
</dbReference>
<dbReference type="SUPFAM" id="SSF52200">
    <property type="entry name" value="Toll/Interleukin receptor TIR domain"/>
    <property type="match status" value="1"/>
</dbReference>
<evidence type="ECO:0000256" key="4">
    <source>
        <dbReference type="ARBA" id="ARBA00022840"/>
    </source>
</evidence>
<keyword evidence="4" id="KW-0067">ATP-binding</keyword>
<dbReference type="PANTHER" id="PTHR43289">
    <property type="entry name" value="MITOGEN-ACTIVATED PROTEIN KINASE KINASE KINASE 20-RELATED"/>
    <property type="match status" value="1"/>
</dbReference>
<dbReference type="GO" id="GO:0007165">
    <property type="term" value="P:signal transduction"/>
    <property type="evidence" value="ECO:0007669"/>
    <property type="project" value="InterPro"/>
</dbReference>
<dbReference type="InterPro" id="IPR000719">
    <property type="entry name" value="Prot_kinase_dom"/>
</dbReference>
<keyword evidence="1" id="KW-0808">Transferase</keyword>
<evidence type="ECO:0000259" key="5">
    <source>
        <dbReference type="PROSITE" id="PS50011"/>
    </source>
</evidence>